<dbReference type="SMART" id="SM00490">
    <property type="entry name" value="HELICc"/>
    <property type="match status" value="1"/>
</dbReference>
<dbReference type="Pfam" id="PF13091">
    <property type="entry name" value="PLDc_2"/>
    <property type="match status" value="1"/>
</dbReference>
<dbReference type="SUPFAM" id="SSF56024">
    <property type="entry name" value="Phospholipase D/nuclease"/>
    <property type="match status" value="1"/>
</dbReference>
<dbReference type="Gene3D" id="3.30.870.10">
    <property type="entry name" value="Endonuclease Chain A"/>
    <property type="match status" value="1"/>
</dbReference>
<dbReference type="InterPro" id="IPR027417">
    <property type="entry name" value="P-loop_NTPase"/>
</dbReference>
<dbReference type="InterPro" id="IPR025202">
    <property type="entry name" value="PLD-like_dom"/>
</dbReference>
<accession>A0A849BYJ8</accession>
<dbReference type="SUPFAM" id="SSF52540">
    <property type="entry name" value="P-loop containing nucleoside triphosphate hydrolases"/>
    <property type="match status" value="1"/>
</dbReference>
<proteinExistence type="predicted"/>
<dbReference type="Gene3D" id="3.40.50.300">
    <property type="entry name" value="P-loop containing nucleotide triphosphate hydrolases"/>
    <property type="match status" value="2"/>
</dbReference>
<comment type="caution">
    <text evidence="3">The sequence shown here is derived from an EMBL/GenBank/DDBJ whole genome shotgun (WGS) entry which is preliminary data.</text>
</comment>
<dbReference type="GO" id="GO:0005524">
    <property type="term" value="F:ATP binding"/>
    <property type="evidence" value="ECO:0007669"/>
    <property type="project" value="InterPro"/>
</dbReference>
<keyword evidence="4" id="KW-1185">Reference proteome</keyword>
<evidence type="ECO:0000313" key="3">
    <source>
        <dbReference type="EMBL" id="NNH22588.1"/>
    </source>
</evidence>
<dbReference type="GO" id="GO:0003677">
    <property type="term" value="F:DNA binding"/>
    <property type="evidence" value="ECO:0007669"/>
    <property type="project" value="InterPro"/>
</dbReference>
<dbReference type="InterPro" id="IPR001650">
    <property type="entry name" value="Helicase_C-like"/>
</dbReference>
<dbReference type="PANTHER" id="PTHR47962">
    <property type="entry name" value="ATP-DEPENDENT HELICASE LHR-RELATED-RELATED"/>
    <property type="match status" value="1"/>
</dbReference>
<dbReference type="CDD" id="cd18799">
    <property type="entry name" value="SF2_C_EcoAI-like"/>
    <property type="match status" value="1"/>
</dbReference>
<name>A0A849BYJ8_9ACTN</name>
<dbReference type="Pfam" id="PF11907">
    <property type="entry name" value="DUF3427"/>
    <property type="match status" value="1"/>
</dbReference>
<dbReference type="PROSITE" id="PS51192">
    <property type="entry name" value="HELICASE_ATP_BIND_1"/>
    <property type="match status" value="1"/>
</dbReference>
<dbReference type="InterPro" id="IPR014001">
    <property type="entry name" value="Helicase_ATP-bd"/>
</dbReference>
<dbReference type="CDD" id="cd18032">
    <property type="entry name" value="DEXHc_RE_I_III_res"/>
    <property type="match status" value="1"/>
</dbReference>
<evidence type="ECO:0000313" key="4">
    <source>
        <dbReference type="Proteomes" id="UP000555552"/>
    </source>
</evidence>
<dbReference type="SMART" id="SM00487">
    <property type="entry name" value="DEXDc"/>
    <property type="match status" value="1"/>
</dbReference>
<organism evidence="3 4">
    <name type="scientific">Pseudokineococcus marinus</name>
    <dbReference type="NCBI Taxonomy" id="351215"/>
    <lineage>
        <taxon>Bacteria</taxon>
        <taxon>Bacillati</taxon>
        <taxon>Actinomycetota</taxon>
        <taxon>Actinomycetes</taxon>
        <taxon>Kineosporiales</taxon>
        <taxon>Kineosporiaceae</taxon>
        <taxon>Pseudokineococcus</taxon>
    </lineage>
</organism>
<dbReference type="Proteomes" id="UP000555552">
    <property type="component" value="Unassembled WGS sequence"/>
</dbReference>
<dbReference type="InterPro" id="IPR021835">
    <property type="entry name" value="DUF3427"/>
</dbReference>
<dbReference type="PROSITE" id="PS51194">
    <property type="entry name" value="HELICASE_CTER"/>
    <property type="match status" value="1"/>
</dbReference>
<dbReference type="PANTHER" id="PTHR47962:SF7">
    <property type="entry name" value="MITOCHONDRIAL ATP-DEPENDENT HELICASE IRC3-RELATED"/>
    <property type="match status" value="1"/>
</dbReference>
<dbReference type="Pfam" id="PF00271">
    <property type="entry name" value="Helicase_C"/>
    <property type="match status" value="1"/>
</dbReference>
<gene>
    <name evidence="3" type="ORF">HLB09_05665</name>
</gene>
<evidence type="ECO:0000259" key="1">
    <source>
        <dbReference type="PROSITE" id="PS51192"/>
    </source>
</evidence>
<dbReference type="EMBL" id="JABEMA010000052">
    <property type="protein sequence ID" value="NNH22588.1"/>
    <property type="molecule type" value="Genomic_DNA"/>
</dbReference>
<feature type="domain" description="Helicase ATP-binding" evidence="1">
    <location>
        <begin position="321"/>
        <end position="480"/>
    </location>
</feature>
<dbReference type="InterPro" id="IPR006935">
    <property type="entry name" value="Helicase/UvrB_N"/>
</dbReference>
<dbReference type="InterPro" id="IPR052511">
    <property type="entry name" value="ATP-dep_Helicase"/>
</dbReference>
<dbReference type="GO" id="GO:0016887">
    <property type="term" value="F:ATP hydrolysis activity"/>
    <property type="evidence" value="ECO:0007669"/>
    <property type="project" value="TreeGrafter"/>
</dbReference>
<sequence>MPLVDVVAGAYESLVTRRLARLLEETTLEAAYARVPDAAAPDVLARHVAEAVRRRLTDMPVADRAGYVNSLLSVEPGDDLDLVDRVEQLTELRQPGLTGRWPQGRPATPLSDVALLTNSRGEPNLGAELRQEMGSADHVDLLCAFVRWHGLRVLEEPLQALRDRGIHLRVVTTTYRGATERRALDELVRRFGAQVRIRYDAQTTRLHAKAWLFRRESGFDTGYVGSSNLSKSALVDGLEWNVRISSEATPTLVRKFEATFDTYWNDPGFRDYDPDRDAELLDRALAAESGSSTSGAVVSISGLEVTARPHQELILEALDVERLTRGRHRNLVIAATGTGKTVVAALDFRRLRAQWLEREGREPRLLFVAHRKEILEQALRTYREVLSDGVFGELLLGGGRPTRWSHVFASIQSLSAEVLAQLDPEHFDVVVVDEFHHAEATSYRRLLDRVRPAELLGLTATPERGDGVDVRSFFDGETAYELPLWSALEADLLCPFHYFGVADGTDLRGVDYRRGAYDVVGLDGVYTGNDARTRIVLAALRDRVTDVGRMRALGFCVSVAHAEYMARKFADAGIPSAPVSGETPTTERERAFALLRSGELRCLFAVDLFNEGLDLPDVDTLLMLRPTQSSTVFLQQLGRGLRRAPGKAVLTVLDFIGHHRNEFRHELRYRALTGTTREQLQRDVEQGFPYLPAGSQLVLDRVAQELVLDNVRSSLRSTKKDLVRDVRAAAVDGRAPDLDAFLMSSGRPLSDVYRKGGSYTELLRASTLPVPEGADGEAALLRRLSVLAHVDDRERADLYARMADADGPGYEELGSRDQALARMLFFALWPNKGDFSSYQAGFAVLRSQPAVAAEVRQLMAGAVARAEHVARPLPGLGHLPVLSHATYRREELLAGLGWATWERSARGNITGVAWSEDEQVDALMINLRKDEASFTPSTMYRDFALSPTLFHWESQNATSETSVSGRRYVSHRAGGSHVVLFTRDAPTDAIGAAPFTCLGTAQYVEHRGERPMAITWRLDRAMPPAVVRAASAVSA</sequence>
<reference evidence="3 4" key="1">
    <citation type="submission" date="2020-05" db="EMBL/GenBank/DDBJ databases">
        <title>MicrobeNet Type strains.</title>
        <authorList>
            <person name="Nicholson A.C."/>
        </authorList>
    </citation>
    <scope>NUCLEOTIDE SEQUENCE [LARGE SCALE GENOMIC DNA]</scope>
    <source>
        <strain evidence="3 4">JCM 14547</strain>
    </source>
</reference>
<dbReference type="AlphaFoldDB" id="A0A849BYJ8"/>
<dbReference type="Pfam" id="PF04851">
    <property type="entry name" value="ResIII"/>
    <property type="match status" value="1"/>
</dbReference>
<evidence type="ECO:0000259" key="2">
    <source>
        <dbReference type="PROSITE" id="PS51194"/>
    </source>
</evidence>
<protein>
    <submittedName>
        <fullName evidence="3">DUF3427 domain-containing protein</fullName>
    </submittedName>
</protein>
<feature type="domain" description="Helicase C-terminal" evidence="2">
    <location>
        <begin position="539"/>
        <end position="696"/>
    </location>
</feature>